<organism evidence="2 3">
    <name type="scientific">Novosphingobium aerophilum</name>
    <dbReference type="NCBI Taxonomy" id="2839843"/>
    <lineage>
        <taxon>Bacteria</taxon>
        <taxon>Pseudomonadati</taxon>
        <taxon>Pseudomonadota</taxon>
        <taxon>Alphaproteobacteria</taxon>
        <taxon>Sphingomonadales</taxon>
        <taxon>Sphingomonadaceae</taxon>
        <taxon>Novosphingobium</taxon>
    </lineage>
</organism>
<dbReference type="NCBIfam" id="TIGR01244">
    <property type="entry name" value="TIGR01244 family sulfur transferase"/>
    <property type="match status" value="1"/>
</dbReference>
<dbReference type="EMBL" id="JACLAU010000022">
    <property type="protein sequence ID" value="MBC2652576.1"/>
    <property type="molecule type" value="Genomic_DNA"/>
</dbReference>
<feature type="domain" description="Beta-lactamase hydrolase-like protein phosphatase-like" evidence="1">
    <location>
        <begin position="5"/>
        <end position="113"/>
    </location>
</feature>
<gene>
    <name evidence="2" type="ORF">H7F49_12765</name>
</gene>
<name>A0A7X1F904_9SPHN</name>
<dbReference type="Proteomes" id="UP000520156">
    <property type="component" value="Unassembled WGS sequence"/>
</dbReference>
<evidence type="ECO:0000313" key="3">
    <source>
        <dbReference type="Proteomes" id="UP000520156"/>
    </source>
</evidence>
<reference evidence="2 3" key="1">
    <citation type="submission" date="2020-08" db="EMBL/GenBank/DDBJ databases">
        <title>The genome sequence of Novosphingobium flavum 4Y4.</title>
        <authorList>
            <person name="Liu Y."/>
        </authorList>
    </citation>
    <scope>NUCLEOTIDE SEQUENCE [LARGE SCALE GENOMIC DNA]</scope>
    <source>
        <strain evidence="2 3">4Y4</strain>
    </source>
</reference>
<dbReference type="SUPFAM" id="SSF52799">
    <property type="entry name" value="(Phosphotyrosine protein) phosphatases II"/>
    <property type="match status" value="1"/>
</dbReference>
<comment type="caution">
    <text evidence="2">The sequence shown here is derived from an EMBL/GenBank/DDBJ whole genome shotgun (WGS) entry which is preliminary data.</text>
</comment>
<dbReference type="RefSeq" id="WP_185683988.1">
    <property type="nucleotide sequence ID" value="NZ_JACLAU010000022.1"/>
</dbReference>
<keyword evidence="3" id="KW-1185">Reference proteome</keyword>
<dbReference type="InterPro" id="IPR005939">
    <property type="entry name" value="BLH_phosphatase-like"/>
</dbReference>
<dbReference type="InterPro" id="IPR029021">
    <property type="entry name" value="Prot-tyrosine_phosphatase-like"/>
</dbReference>
<dbReference type="Pfam" id="PF04273">
    <property type="entry name" value="BLH_phosphatase"/>
    <property type="match status" value="1"/>
</dbReference>
<dbReference type="AlphaFoldDB" id="A0A7X1F904"/>
<sequence>MTGSDFRALGEGIYASPQIDLADVAAAKDLGIALIINNRPEGESPDQIAGPDIAAAAHAAGIDYVAIPVTHAGFSEPQVQAMAAALDGAPGPVLAYCRSGTRSTLLWALARAAQGDSPDDLAMAAARAGYDLGPIRSLLDMLAARSA</sequence>
<evidence type="ECO:0000259" key="1">
    <source>
        <dbReference type="Pfam" id="PF04273"/>
    </source>
</evidence>
<evidence type="ECO:0000313" key="2">
    <source>
        <dbReference type="EMBL" id="MBC2652576.1"/>
    </source>
</evidence>
<dbReference type="GO" id="GO:0016787">
    <property type="term" value="F:hydrolase activity"/>
    <property type="evidence" value="ECO:0007669"/>
    <property type="project" value="InterPro"/>
</dbReference>
<dbReference type="Gene3D" id="3.90.190.10">
    <property type="entry name" value="Protein tyrosine phosphatase superfamily"/>
    <property type="match status" value="1"/>
</dbReference>
<protein>
    <submittedName>
        <fullName evidence="2">TIGR01244 family phosphatase</fullName>
    </submittedName>
</protein>
<proteinExistence type="predicted"/>
<accession>A0A7X1F904</accession>